<accession>A0A1E4TBC7</accession>
<evidence type="ECO:0000313" key="1">
    <source>
        <dbReference type="EMBL" id="ODV89066.1"/>
    </source>
</evidence>
<organism evidence="1 2">
    <name type="scientific">Tortispora caseinolytica NRRL Y-17796</name>
    <dbReference type="NCBI Taxonomy" id="767744"/>
    <lineage>
        <taxon>Eukaryota</taxon>
        <taxon>Fungi</taxon>
        <taxon>Dikarya</taxon>
        <taxon>Ascomycota</taxon>
        <taxon>Saccharomycotina</taxon>
        <taxon>Trigonopsidomycetes</taxon>
        <taxon>Trigonopsidales</taxon>
        <taxon>Trigonopsidaceae</taxon>
        <taxon>Tortispora</taxon>
    </lineage>
</organism>
<protein>
    <submittedName>
        <fullName evidence="1">Uncharacterized protein</fullName>
    </submittedName>
</protein>
<dbReference type="OrthoDB" id="10255091at2759"/>
<evidence type="ECO:0000313" key="2">
    <source>
        <dbReference type="Proteomes" id="UP000095023"/>
    </source>
</evidence>
<sequence length="62" mass="6267">IPLPSSIACKIVGKSSSVRIISLASFATSVPLLPMAIPISASFRAGASFTPSPVIPTTSPLD</sequence>
<dbReference type="EMBL" id="KV453843">
    <property type="protein sequence ID" value="ODV89066.1"/>
    <property type="molecule type" value="Genomic_DNA"/>
</dbReference>
<reference evidence="2" key="1">
    <citation type="submission" date="2016-02" db="EMBL/GenBank/DDBJ databases">
        <title>Comparative genomics of biotechnologically important yeasts.</title>
        <authorList>
            <consortium name="DOE Joint Genome Institute"/>
            <person name="Riley R."/>
            <person name="Haridas S."/>
            <person name="Wolfe K.H."/>
            <person name="Lopes M.R."/>
            <person name="Hittinger C.T."/>
            <person name="Goker M."/>
            <person name="Salamov A."/>
            <person name="Wisecaver J."/>
            <person name="Long T.M."/>
            <person name="Aerts A.L."/>
            <person name="Barry K."/>
            <person name="Choi C."/>
            <person name="Clum A."/>
            <person name="Coughlan A.Y."/>
            <person name="Deshpande S."/>
            <person name="Douglass A.P."/>
            <person name="Hanson S.J."/>
            <person name="Klenk H.-P."/>
            <person name="Labutti K."/>
            <person name="Lapidus A."/>
            <person name="Lindquist E."/>
            <person name="Lipzen A."/>
            <person name="Meier-Kolthoff J.P."/>
            <person name="Ohm R.A."/>
            <person name="Otillar R.P."/>
            <person name="Pangilinan J."/>
            <person name="Peng Y."/>
            <person name="Rokas A."/>
            <person name="Rosa C.A."/>
            <person name="Scheuner C."/>
            <person name="Sibirny A.A."/>
            <person name="Slot J.C."/>
            <person name="Stielow J.B."/>
            <person name="Sun H."/>
            <person name="Kurtzman C.P."/>
            <person name="Blackwell M."/>
            <person name="Jeffries T.W."/>
            <person name="Grigoriev I.V."/>
        </authorList>
    </citation>
    <scope>NUCLEOTIDE SEQUENCE [LARGE SCALE GENOMIC DNA]</scope>
    <source>
        <strain evidence="2">NRRL Y-17796</strain>
    </source>
</reference>
<keyword evidence="2" id="KW-1185">Reference proteome</keyword>
<dbReference type="AlphaFoldDB" id="A0A1E4TBC7"/>
<name>A0A1E4TBC7_9ASCO</name>
<proteinExistence type="predicted"/>
<dbReference type="Proteomes" id="UP000095023">
    <property type="component" value="Unassembled WGS sequence"/>
</dbReference>
<feature type="non-terminal residue" evidence="1">
    <location>
        <position position="1"/>
    </location>
</feature>
<gene>
    <name evidence="1" type="ORF">CANCADRAFT_28100</name>
</gene>